<dbReference type="AlphaFoldDB" id="A0A370I6K1"/>
<accession>A0A370I6K1</accession>
<feature type="domain" description="TY-Chap N-terminal" evidence="1">
    <location>
        <begin position="42"/>
        <end position="152"/>
    </location>
</feature>
<dbReference type="InterPro" id="IPR054344">
    <property type="entry name" value="TY-Chap_N"/>
</dbReference>
<organism evidence="2 3">
    <name type="scientific">Nocardia pseudobrasiliensis</name>
    <dbReference type="NCBI Taxonomy" id="45979"/>
    <lineage>
        <taxon>Bacteria</taxon>
        <taxon>Bacillati</taxon>
        <taxon>Actinomycetota</taxon>
        <taxon>Actinomycetes</taxon>
        <taxon>Mycobacteriales</taxon>
        <taxon>Nocardiaceae</taxon>
        <taxon>Nocardia</taxon>
    </lineage>
</organism>
<evidence type="ECO:0000313" key="2">
    <source>
        <dbReference type="EMBL" id="RDI65731.1"/>
    </source>
</evidence>
<keyword evidence="3" id="KW-1185">Reference proteome</keyword>
<dbReference type="Pfam" id="PF22552">
    <property type="entry name" value="TY-Chap3"/>
    <property type="match status" value="1"/>
</dbReference>
<name>A0A370I6K1_9NOCA</name>
<evidence type="ECO:0000313" key="3">
    <source>
        <dbReference type="Proteomes" id="UP000254869"/>
    </source>
</evidence>
<proteinExistence type="predicted"/>
<dbReference type="Proteomes" id="UP000254869">
    <property type="component" value="Unassembled WGS sequence"/>
</dbReference>
<protein>
    <recommendedName>
        <fullName evidence="1">TY-Chap N-terminal domain-containing protein</fullName>
    </recommendedName>
</protein>
<gene>
    <name evidence="2" type="ORF">DFR76_10546</name>
</gene>
<evidence type="ECO:0000259" key="1">
    <source>
        <dbReference type="Pfam" id="PF22552"/>
    </source>
</evidence>
<dbReference type="EMBL" id="QQBC01000005">
    <property type="protein sequence ID" value="RDI65731.1"/>
    <property type="molecule type" value="Genomic_DNA"/>
</dbReference>
<comment type="caution">
    <text evidence="2">The sequence shown here is derived from an EMBL/GenBank/DDBJ whole genome shotgun (WGS) entry which is preliminary data.</text>
</comment>
<sequence length="179" mass="20554">MCNGLGMDMRRLRSRAWDDKGPQLFYTESDWPTSRNAAARCTDWDDFTDRLDWVLHTMPQSAITLTAPDQQTIQFTHQYNGTFSCEASHDPGNAESARRMAELGWTYETTSYPRFELWSPPTGRAGRKPVLNNAAYRAVTTFREVYGIDSLRRLQVEVTSLRSRLDEMSYVAIELGLKD</sequence>
<reference evidence="2 3" key="1">
    <citation type="submission" date="2018-07" db="EMBL/GenBank/DDBJ databases">
        <title>Genomic Encyclopedia of Type Strains, Phase IV (KMG-IV): sequencing the most valuable type-strain genomes for metagenomic binning, comparative biology and taxonomic classification.</title>
        <authorList>
            <person name="Goeker M."/>
        </authorList>
    </citation>
    <scope>NUCLEOTIDE SEQUENCE [LARGE SCALE GENOMIC DNA]</scope>
    <source>
        <strain evidence="2 3">DSM 44290</strain>
    </source>
</reference>